<dbReference type="EMBL" id="MPUH01000764">
    <property type="protein sequence ID" value="OMJ74254.1"/>
    <property type="molecule type" value="Genomic_DNA"/>
</dbReference>
<keyword evidence="2" id="KW-1185">Reference proteome</keyword>
<comment type="caution">
    <text evidence="1">The sequence shown here is derived from an EMBL/GenBank/DDBJ whole genome shotgun (WGS) entry which is preliminary data.</text>
</comment>
<dbReference type="AlphaFoldDB" id="A0A1R2BBW8"/>
<evidence type="ECO:0000313" key="1">
    <source>
        <dbReference type="EMBL" id="OMJ74254.1"/>
    </source>
</evidence>
<dbReference type="Proteomes" id="UP000187209">
    <property type="component" value="Unassembled WGS sequence"/>
</dbReference>
<sequence length="80" mass="9458">MLSEDQYFKAKSFMRVYKDSLDCLKEIAAKKSYESSTATFYEKVDEASKKKQFAFDESGNLKKAEFVKSSYFYRLNELFE</sequence>
<accession>A0A1R2BBW8</accession>
<protein>
    <submittedName>
        <fullName evidence="1">Uncharacterized protein</fullName>
    </submittedName>
</protein>
<organism evidence="1 2">
    <name type="scientific">Stentor coeruleus</name>
    <dbReference type="NCBI Taxonomy" id="5963"/>
    <lineage>
        <taxon>Eukaryota</taxon>
        <taxon>Sar</taxon>
        <taxon>Alveolata</taxon>
        <taxon>Ciliophora</taxon>
        <taxon>Postciliodesmatophora</taxon>
        <taxon>Heterotrichea</taxon>
        <taxon>Heterotrichida</taxon>
        <taxon>Stentoridae</taxon>
        <taxon>Stentor</taxon>
    </lineage>
</organism>
<reference evidence="1 2" key="1">
    <citation type="submission" date="2016-11" db="EMBL/GenBank/DDBJ databases">
        <title>The macronuclear genome of Stentor coeruleus: a giant cell with tiny introns.</title>
        <authorList>
            <person name="Slabodnick M."/>
            <person name="Ruby J.G."/>
            <person name="Reiff S.B."/>
            <person name="Swart E.C."/>
            <person name="Gosai S."/>
            <person name="Prabakaran S."/>
            <person name="Witkowska E."/>
            <person name="Larue G.E."/>
            <person name="Fisher S."/>
            <person name="Freeman R.M."/>
            <person name="Gunawardena J."/>
            <person name="Chu W."/>
            <person name="Stover N.A."/>
            <person name="Gregory B.D."/>
            <person name="Nowacki M."/>
            <person name="Derisi J."/>
            <person name="Roy S.W."/>
            <person name="Marshall W.F."/>
            <person name="Sood P."/>
        </authorList>
    </citation>
    <scope>NUCLEOTIDE SEQUENCE [LARGE SCALE GENOMIC DNA]</scope>
    <source>
        <strain evidence="1">WM001</strain>
    </source>
</reference>
<name>A0A1R2BBW8_9CILI</name>
<evidence type="ECO:0000313" key="2">
    <source>
        <dbReference type="Proteomes" id="UP000187209"/>
    </source>
</evidence>
<gene>
    <name evidence="1" type="ORF">SteCoe_26880</name>
</gene>
<proteinExistence type="predicted"/>